<dbReference type="EMBL" id="KR029603">
    <property type="protein sequence ID" value="AKH48446.1"/>
    <property type="molecule type" value="Genomic_DNA"/>
</dbReference>
<accession>A0A0F7LB83</accession>
<feature type="region of interest" description="Disordered" evidence="1">
    <location>
        <begin position="36"/>
        <end position="80"/>
    </location>
</feature>
<name>A0A0F7LB83_9VIRU</name>
<sequence length="80" mass="8746">MFLFRSAIVSPSPAQRATTASTLLTTLSVIRRSSLWRQSPTRRPTGTSLYSLARSTTPENSKPTSNTSATGTIRQSCRSR</sequence>
<organism evidence="2">
    <name type="scientific">uncultured marine virus</name>
    <dbReference type="NCBI Taxonomy" id="186617"/>
    <lineage>
        <taxon>Viruses</taxon>
        <taxon>environmental samples</taxon>
    </lineage>
</organism>
<evidence type="ECO:0000256" key="1">
    <source>
        <dbReference type="SAM" id="MobiDB-lite"/>
    </source>
</evidence>
<reference evidence="2" key="2">
    <citation type="submission" date="2015-03" db="EMBL/GenBank/DDBJ databases">
        <authorList>
            <person name="Chow C.-E.T."/>
            <person name="Winget D.M."/>
            <person name="White R.A.III."/>
            <person name="Hallam S.J."/>
            <person name="Suttle C.A."/>
        </authorList>
    </citation>
    <scope>NUCLEOTIDE SEQUENCE</scope>
    <source>
        <strain evidence="2">Oxic1_8</strain>
    </source>
</reference>
<evidence type="ECO:0000313" key="2">
    <source>
        <dbReference type="EMBL" id="AKH48446.1"/>
    </source>
</evidence>
<reference evidence="2" key="1">
    <citation type="journal article" date="2015" name="Front. Microbiol.">
        <title>Combining genomic sequencing methods to explore viral diversity and reveal potential virus-host interactions.</title>
        <authorList>
            <person name="Chow C.E."/>
            <person name="Winget D.M."/>
            <person name="White R.A.III."/>
            <person name="Hallam S.J."/>
            <person name="Suttle C.A."/>
        </authorList>
    </citation>
    <scope>NUCLEOTIDE SEQUENCE</scope>
    <source>
        <strain evidence="2">Oxic1_8</strain>
    </source>
</reference>
<proteinExistence type="predicted"/>
<protein>
    <submittedName>
        <fullName evidence="2">Uncharacterized protein</fullName>
    </submittedName>
</protein>